<evidence type="ECO:0000313" key="2">
    <source>
        <dbReference type="Proteomes" id="UP000054279"/>
    </source>
</evidence>
<sequence>MPVATYPCDVKSIAEQFPDVIANPLTPIHLHDGLKASKAKGEPIDIDAVRQAEATAKDLETARFLNGLQITETAKNRAITLRCIHANIAFGSDLGSNGVALEQLQQTLQQALAPMKQDLAAVKVDVHGIKEQLMVTEANVANTKILAHNRTKVSGNLALLQKWIPGKGTTLAMNLLPGNTRGPQNALTQMANAMPEPQVGTVPVIDHSITDLSMDEINKLIVFYNVDFGIKKPDDLETRRAMIEGFFRDYHRVTI</sequence>
<name>A0A0C9TV16_SPHS4</name>
<reference evidence="1 2" key="1">
    <citation type="submission" date="2014-06" db="EMBL/GenBank/DDBJ databases">
        <title>Evolutionary Origins and Diversification of the Mycorrhizal Mutualists.</title>
        <authorList>
            <consortium name="DOE Joint Genome Institute"/>
            <consortium name="Mycorrhizal Genomics Consortium"/>
            <person name="Kohler A."/>
            <person name="Kuo A."/>
            <person name="Nagy L.G."/>
            <person name="Floudas D."/>
            <person name="Copeland A."/>
            <person name="Barry K.W."/>
            <person name="Cichocki N."/>
            <person name="Veneault-Fourrey C."/>
            <person name="LaButti K."/>
            <person name="Lindquist E.A."/>
            <person name="Lipzen A."/>
            <person name="Lundell T."/>
            <person name="Morin E."/>
            <person name="Murat C."/>
            <person name="Riley R."/>
            <person name="Ohm R."/>
            <person name="Sun H."/>
            <person name="Tunlid A."/>
            <person name="Henrissat B."/>
            <person name="Grigoriev I.V."/>
            <person name="Hibbett D.S."/>
            <person name="Martin F."/>
        </authorList>
    </citation>
    <scope>NUCLEOTIDE SEQUENCE [LARGE SCALE GENOMIC DNA]</scope>
    <source>
        <strain evidence="1 2">SS14</strain>
    </source>
</reference>
<accession>A0A0C9TV16</accession>
<keyword evidence="2" id="KW-1185">Reference proteome</keyword>
<dbReference type="Proteomes" id="UP000054279">
    <property type="component" value="Unassembled WGS sequence"/>
</dbReference>
<organism evidence="1 2">
    <name type="scientific">Sphaerobolus stellatus (strain SS14)</name>
    <dbReference type="NCBI Taxonomy" id="990650"/>
    <lineage>
        <taxon>Eukaryota</taxon>
        <taxon>Fungi</taxon>
        <taxon>Dikarya</taxon>
        <taxon>Basidiomycota</taxon>
        <taxon>Agaricomycotina</taxon>
        <taxon>Agaricomycetes</taxon>
        <taxon>Phallomycetidae</taxon>
        <taxon>Geastrales</taxon>
        <taxon>Sphaerobolaceae</taxon>
        <taxon>Sphaerobolus</taxon>
    </lineage>
</organism>
<dbReference type="OrthoDB" id="3047760at2759"/>
<dbReference type="AlphaFoldDB" id="A0A0C9TV16"/>
<protein>
    <submittedName>
        <fullName evidence="1">Uncharacterized protein</fullName>
    </submittedName>
</protein>
<gene>
    <name evidence="1" type="ORF">M422DRAFT_38527</name>
</gene>
<dbReference type="EMBL" id="KN837402">
    <property type="protein sequence ID" value="KIJ25694.1"/>
    <property type="molecule type" value="Genomic_DNA"/>
</dbReference>
<evidence type="ECO:0000313" key="1">
    <source>
        <dbReference type="EMBL" id="KIJ25694.1"/>
    </source>
</evidence>
<dbReference type="HOGENOM" id="CLU_1086212_0_0_1"/>
<proteinExistence type="predicted"/>